<dbReference type="EMBL" id="VXBZ01011007">
    <property type="protein sequence ID" value="NXP54545.1"/>
    <property type="molecule type" value="Genomic_DNA"/>
</dbReference>
<feature type="non-terminal residue" evidence="2">
    <location>
        <position position="1"/>
    </location>
</feature>
<keyword evidence="1" id="KW-0732">Signal</keyword>
<evidence type="ECO:0000256" key="1">
    <source>
        <dbReference type="SAM" id="SignalP"/>
    </source>
</evidence>
<feature type="signal peptide" evidence="1">
    <location>
        <begin position="1"/>
        <end position="20"/>
    </location>
</feature>
<accession>A0A7L2B5B6</accession>
<gene>
    <name evidence="2" type="primary">Gal4</name>
    <name evidence="2" type="ORF">HELFUL_R11180</name>
</gene>
<proteinExistence type="predicted"/>
<organism evidence="2 3">
    <name type="scientific">Heliornis fulica</name>
    <name type="common">sungrebe</name>
    <dbReference type="NCBI Taxonomy" id="54369"/>
    <lineage>
        <taxon>Eukaryota</taxon>
        <taxon>Metazoa</taxon>
        <taxon>Chordata</taxon>
        <taxon>Craniata</taxon>
        <taxon>Vertebrata</taxon>
        <taxon>Euteleostomi</taxon>
        <taxon>Archelosauria</taxon>
        <taxon>Archosauria</taxon>
        <taxon>Dinosauria</taxon>
        <taxon>Saurischia</taxon>
        <taxon>Theropoda</taxon>
        <taxon>Coelurosauria</taxon>
        <taxon>Aves</taxon>
        <taxon>Neognathae</taxon>
        <taxon>Neoaves</taxon>
        <taxon>Gruiformes</taxon>
        <taxon>Heliornithidae</taxon>
        <taxon>Heliornis</taxon>
    </lineage>
</organism>
<protein>
    <submittedName>
        <fullName evidence="2">GLL4 protein</fullName>
    </submittedName>
</protein>
<dbReference type="SUPFAM" id="SSF57392">
    <property type="entry name" value="Defensin-like"/>
    <property type="match status" value="1"/>
</dbReference>
<name>A0A7L2B5B6_9GRUI</name>
<reference evidence="2 3" key="1">
    <citation type="submission" date="2019-09" db="EMBL/GenBank/DDBJ databases">
        <title>Bird 10,000 Genomes (B10K) Project - Family phase.</title>
        <authorList>
            <person name="Zhang G."/>
        </authorList>
    </citation>
    <scope>NUCLEOTIDE SEQUENCE [LARGE SCALE GENOMIC DNA]</scope>
    <source>
        <strain evidence="2">B10K-DU-001-55</strain>
        <tissue evidence="2">Muscle</tissue>
    </source>
</reference>
<evidence type="ECO:0000313" key="3">
    <source>
        <dbReference type="Proteomes" id="UP000590868"/>
    </source>
</evidence>
<feature type="non-terminal residue" evidence="2">
    <location>
        <position position="62"/>
    </location>
</feature>
<keyword evidence="3" id="KW-1185">Reference proteome</keyword>
<dbReference type="OrthoDB" id="9237895at2759"/>
<dbReference type="Proteomes" id="UP000590868">
    <property type="component" value="Unassembled WGS sequence"/>
</dbReference>
<comment type="caution">
    <text evidence="2">The sequence shown here is derived from an EMBL/GenBank/DDBJ whole genome shotgun (WGS) entry which is preliminary data.</text>
</comment>
<dbReference type="AlphaFoldDB" id="A0A7L2B5B6"/>
<feature type="chain" id="PRO_5029513543" evidence="1">
    <location>
        <begin position="21"/>
        <end position="62"/>
    </location>
</feature>
<sequence>MKILYFLFVLLLVIFQEAAGFAVPPRTFIRCGYRGTFCFPGVCPRGNVYLGVCGVRHSCCKW</sequence>
<evidence type="ECO:0000313" key="2">
    <source>
        <dbReference type="EMBL" id="NXP54545.1"/>
    </source>
</evidence>